<name>A0AAN7ZPS7_9PEZI</name>
<evidence type="ECO:0000256" key="1">
    <source>
        <dbReference type="SAM" id="MobiDB-lite"/>
    </source>
</evidence>
<reference evidence="2" key="1">
    <citation type="submission" date="2023-08" db="EMBL/GenBank/DDBJ databases">
        <title>Black Yeasts Isolated from many extreme environments.</title>
        <authorList>
            <person name="Coleine C."/>
            <person name="Stajich J.E."/>
            <person name="Selbmann L."/>
        </authorList>
    </citation>
    <scope>NUCLEOTIDE SEQUENCE</scope>
    <source>
        <strain evidence="2">CCFEE 5810</strain>
    </source>
</reference>
<sequence length="377" mass="40917">MACEIASSPFTEHRIEDGWMKTAEHGNGFDALVEFNTTFGEGSNHGTIDPHMLSNPPSPANSFTSEFLIPGMDQTMSPQASDGLGIYPHDFGSPHAPYYSTDNHHTAGPSSFTSSSMRHEFRRSVSEPPGGLPIQHVQMHNSGPQMTFNRNGHFIGNLQSPQLQRLKSLPKSKSARSQPYKTKMSGQQRYQLRRTQTQPVRQHTAPTSTPSMMAPPSSHPYPPALGTAFSPHMVGHQVFEPLPTVPEQRSYISSRVCTPTPDEVFGGQSHQAIDPMLTAPPTPADRQDKAVTVALTVDQLKSMITEAVQKAVRGLGSKVEESASEGVALLESGEVVVHSIEGAQAGGEVTDVMKVEKDVSPTTEQSEHDDLDSLFVV</sequence>
<evidence type="ECO:0000313" key="3">
    <source>
        <dbReference type="Proteomes" id="UP001310594"/>
    </source>
</evidence>
<evidence type="ECO:0000313" key="2">
    <source>
        <dbReference type="EMBL" id="KAK5704051.1"/>
    </source>
</evidence>
<feature type="region of interest" description="Disordered" evidence="1">
    <location>
        <begin position="358"/>
        <end position="377"/>
    </location>
</feature>
<accession>A0AAN7ZPS7</accession>
<dbReference type="AlphaFoldDB" id="A0AAN7ZPS7"/>
<comment type="caution">
    <text evidence="2">The sequence shown here is derived from an EMBL/GenBank/DDBJ whole genome shotgun (WGS) entry which is preliminary data.</text>
</comment>
<feature type="compositionally biased region" description="Acidic residues" evidence="1">
    <location>
        <begin position="367"/>
        <end position="377"/>
    </location>
</feature>
<feature type="compositionally biased region" description="Low complexity" evidence="1">
    <location>
        <begin position="187"/>
        <end position="216"/>
    </location>
</feature>
<organism evidence="2 3">
    <name type="scientific">Elasticomyces elasticus</name>
    <dbReference type="NCBI Taxonomy" id="574655"/>
    <lineage>
        <taxon>Eukaryota</taxon>
        <taxon>Fungi</taxon>
        <taxon>Dikarya</taxon>
        <taxon>Ascomycota</taxon>
        <taxon>Pezizomycotina</taxon>
        <taxon>Dothideomycetes</taxon>
        <taxon>Dothideomycetidae</taxon>
        <taxon>Mycosphaerellales</taxon>
        <taxon>Teratosphaeriaceae</taxon>
        <taxon>Elasticomyces</taxon>
    </lineage>
</organism>
<dbReference type="Proteomes" id="UP001310594">
    <property type="component" value="Unassembled WGS sequence"/>
</dbReference>
<proteinExistence type="predicted"/>
<feature type="compositionally biased region" description="Polar residues" evidence="1">
    <location>
        <begin position="175"/>
        <end position="186"/>
    </location>
</feature>
<feature type="compositionally biased region" description="Polar residues" evidence="1">
    <location>
        <begin position="138"/>
        <end position="150"/>
    </location>
</feature>
<feature type="region of interest" description="Disordered" evidence="1">
    <location>
        <begin position="97"/>
        <end position="217"/>
    </location>
</feature>
<protein>
    <submittedName>
        <fullName evidence="2">Uncharacterized protein</fullName>
    </submittedName>
</protein>
<dbReference type="EMBL" id="JAVRQU010000004">
    <property type="protein sequence ID" value="KAK5704051.1"/>
    <property type="molecule type" value="Genomic_DNA"/>
</dbReference>
<gene>
    <name evidence="2" type="ORF">LTR97_003064</name>
</gene>